<dbReference type="Gene3D" id="3.40.50.300">
    <property type="entry name" value="P-loop containing nucleotide triphosphate hydrolases"/>
    <property type="match status" value="1"/>
</dbReference>
<keyword evidence="7" id="KW-1185">Reference proteome</keyword>
<dbReference type="SUPFAM" id="SSF52540">
    <property type="entry name" value="P-loop containing nucleoside triphosphate hydrolases"/>
    <property type="match status" value="1"/>
</dbReference>
<dbReference type="KEGG" id="nta:107801226"/>
<dbReference type="RefSeq" id="XP_016479997.2">
    <property type="nucleotide sequence ID" value="XM_016624511.2"/>
</dbReference>
<gene>
    <name evidence="8" type="primary">LOC107801226</name>
</gene>
<protein>
    <submittedName>
        <fullName evidence="8">AAA-ATPase At5g17750-like</fullName>
    </submittedName>
</protein>
<dbReference type="GO" id="GO:0005524">
    <property type="term" value="F:ATP binding"/>
    <property type="evidence" value="ECO:0007669"/>
    <property type="project" value="UniProtKB-KW"/>
</dbReference>
<dbReference type="InterPro" id="IPR027417">
    <property type="entry name" value="P-loop_NTPase"/>
</dbReference>
<name>A0A1S4ATD3_TOBAC</name>
<comment type="similarity">
    <text evidence="2">Belongs to the AAA ATPase family. BCS1 subfamily.</text>
</comment>
<reference evidence="8" key="2">
    <citation type="submission" date="2025-08" db="UniProtKB">
        <authorList>
            <consortium name="RefSeq"/>
        </authorList>
    </citation>
    <scope>IDENTIFICATION</scope>
    <source>
        <tissue evidence="8">Leaf</tissue>
    </source>
</reference>
<dbReference type="Gene3D" id="6.10.280.40">
    <property type="match status" value="1"/>
</dbReference>
<dbReference type="SMR" id="A0A1S4ATD3"/>
<proteinExistence type="inferred from homology"/>
<dbReference type="GO" id="GO:0016887">
    <property type="term" value="F:ATP hydrolysis activity"/>
    <property type="evidence" value="ECO:0007669"/>
    <property type="project" value="InterPro"/>
</dbReference>
<dbReference type="InterPro" id="IPR003959">
    <property type="entry name" value="ATPase_AAA_core"/>
</dbReference>
<evidence type="ECO:0000256" key="2">
    <source>
        <dbReference type="ARBA" id="ARBA00007448"/>
    </source>
</evidence>
<evidence type="ECO:0000256" key="6">
    <source>
        <dbReference type="RuleBase" id="RU003651"/>
    </source>
</evidence>
<dbReference type="STRING" id="4097.A0A1S4ATD3"/>
<evidence type="ECO:0000313" key="7">
    <source>
        <dbReference type="Proteomes" id="UP000790787"/>
    </source>
</evidence>
<keyword evidence="6" id="KW-0547">Nucleotide-binding</keyword>
<dbReference type="InterPro" id="IPR003593">
    <property type="entry name" value="AAA+_ATPase"/>
</dbReference>
<dbReference type="OrthoDB" id="10251412at2759"/>
<evidence type="ECO:0000256" key="5">
    <source>
        <dbReference type="ARBA" id="ARBA00049360"/>
    </source>
</evidence>
<dbReference type="CDD" id="cd19510">
    <property type="entry name" value="RecA-like_BCS1"/>
    <property type="match status" value="1"/>
</dbReference>
<dbReference type="Pfam" id="PF00004">
    <property type="entry name" value="AAA"/>
    <property type="match status" value="1"/>
</dbReference>
<evidence type="ECO:0000313" key="8">
    <source>
        <dbReference type="RefSeq" id="XP_016479997.2"/>
    </source>
</evidence>
<reference evidence="7" key="1">
    <citation type="journal article" date="2014" name="Nat. Commun.">
        <title>The tobacco genome sequence and its comparison with those of tomato and potato.</title>
        <authorList>
            <person name="Sierro N."/>
            <person name="Battey J.N."/>
            <person name="Ouadi S."/>
            <person name="Bakaher N."/>
            <person name="Bovet L."/>
            <person name="Willig A."/>
            <person name="Goepfert S."/>
            <person name="Peitsch M.C."/>
            <person name="Ivanov N.V."/>
        </authorList>
    </citation>
    <scope>NUCLEOTIDE SEQUENCE [LARGE SCALE GENOMIC DNA]</scope>
</reference>
<dbReference type="Pfam" id="PF25568">
    <property type="entry name" value="AAA_lid_At3g28540"/>
    <property type="match status" value="1"/>
</dbReference>
<evidence type="ECO:0000256" key="3">
    <source>
        <dbReference type="ARBA" id="ARBA00022801"/>
    </source>
</evidence>
<dbReference type="GeneID" id="107801226"/>
<keyword evidence="3" id="KW-0378">Hydrolase</keyword>
<dbReference type="PaxDb" id="4097-A0A1S4ATD3"/>
<dbReference type="SMART" id="SM00382">
    <property type="entry name" value="AAA"/>
    <property type="match status" value="1"/>
</dbReference>
<dbReference type="PROSITE" id="PS00674">
    <property type="entry name" value="AAA"/>
    <property type="match status" value="1"/>
</dbReference>
<dbReference type="PANTHER" id="PTHR23070">
    <property type="entry name" value="BCS1 AAA-TYPE ATPASE"/>
    <property type="match status" value="1"/>
</dbReference>
<sequence length="495" mass="57437">MVNFSGLPSPLSIFSAYASMSASIMLFQTMLNQVLPHQAQDYIFSKIRHYFKPLSSTITLVIEERDGMSSNEIYEAAEIYLYHKITPEIDLFKLSKRPKEKKLRVNFAKSWKTTDIFEGVEVIWRFVSEECKKTLTFPGHGDFENDILASEKRHFELCFDKKYKDKVLNYYVPLVLREANVIKAEKKVVKLHTLGSSSSYSSAQFWDSINFEHPSTFDTLAMDAGLKKAIIEDLDRFLRRKEFYKKVGKVWKRGYLLYGPPGTGKSSLIAAMANYLKFDIFDLELANVKRDSDLKKLLLRTTNKSILVIEDIDCSMELPDRRKTASLSNIHADARPPRDQQQFTLAGLLNFIDGLWSSCGDERVIIFTTNNKDKIDPALLRPGRMDMHIHMSYLTIEGFTVLAKNYFKVHDHQNWHFTEIQQLIESVQVTPAEVAEELMKSNNAKMCFERLVKFLKRKRMKNEETEEDGRHVLELFKTKRIRSFDNKMNSAEVYS</sequence>
<evidence type="ECO:0000256" key="4">
    <source>
        <dbReference type="ARBA" id="ARBA00022842"/>
    </source>
</evidence>
<organism evidence="7 8">
    <name type="scientific">Nicotiana tabacum</name>
    <name type="common">Common tobacco</name>
    <dbReference type="NCBI Taxonomy" id="4097"/>
    <lineage>
        <taxon>Eukaryota</taxon>
        <taxon>Viridiplantae</taxon>
        <taxon>Streptophyta</taxon>
        <taxon>Embryophyta</taxon>
        <taxon>Tracheophyta</taxon>
        <taxon>Spermatophyta</taxon>
        <taxon>Magnoliopsida</taxon>
        <taxon>eudicotyledons</taxon>
        <taxon>Gunneridae</taxon>
        <taxon>Pentapetalae</taxon>
        <taxon>asterids</taxon>
        <taxon>lamiids</taxon>
        <taxon>Solanales</taxon>
        <taxon>Solanaceae</taxon>
        <taxon>Nicotianoideae</taxon>
        <taxon>Nicotianeae</taxon>
        <taxon>Nicotiana</taxon>
    </lineage>
</organism>
<evidence type="ECO:0000256" key="1">
    <source>
        <dbReference type="ARBA" id="ARBA00001946"/>
    </source>
</evidence>
<keyword evidence="4" id="KW-0460">Magnesium</keyword>
<dbReference type="InterPro" id="IPR058017">
    <property type="entry name" value="At3g28540-like_C"/>
</dbReference>
<dbReference type="Proteomes" id="UP000790787">
    <property type="component" value="Chromosome 17"/>
</dbReference>
<dbReference type="InterPro" id="IPR025753">
    <property type="entry name" value="AAA_N_dom"/>
</dbReference>
<dbReference type="Pfam" id="PF14363">
    <property type="entry name" value="AAA_assoc"/>
    <property type="match status" value="1"/>
</dbReference>
<dbReference type="AlphaFoldDB" id="A0A1S4ATD3"/>
<dbReference type="InterPro" id="IPR050747">
    <property type="entry name" value="Mitochondrial_chaperone_BCS1"/>
</dbReference>
<accession>A0A1S4ATD3</accession>
<dbReference type="GO" id="GO:0006950">
    <property type="term" value="P:response to stress"/>
    <property type="evidence" value="ECO:0007669"/>
    <property type="project" value="UniProtKB-ARBA"/>
</dbReference>
<comment type="catalytic activity">
    <reaction evidence="5">
        <text>ATP + H2O = ADP + phosphate + H(+)</text>
        <dbReference type="Rhea" id="RHEA:13065"/>
        <dbReference type="ChEBI" id="CHEBI:15377"/>
        <dbReference type="ChEBI" id="CHEBI:15378"/>
        <dbReference type="ChEBI" id="CHEBI:30616"/>
        <dbReference type="ChEBI" id="CHEBI:43474"/>
        <dbReference type="ChEBI" id="CHEBI:456216"/>
    </reaction>
</comment>
<comment type="cofactor">
    <cofactor evidence="1">
        <name>Mg(2+)</name>
        <dbReference type="ChEBI" id="CHEBI:18420"/>
    </cofactor>
</comment>
<dbReference type="RefSeq" id="XP_016479997.1">
    <property type="nucleotide sequence ID" value="XM_016624511.1"/>
</dbReference>
<keyword evidence="6" id="KW-0067">ATP-binding</keyword>
<dbReference type="OMA" id="PERKYIE"/>
<dbReference type="InterPro" id="IPR003960">
    <property type="entry name" value="ATPase_AAA_CS"/>
</dbReference>